<dbReference type="OrthoDB" id="366214at2759"/>
<feature type="domain" description="Small ribosomal subunit protein uS10" evidence="6">
    <location>
        <begin position="118"/>
        <end position="215"/>
    </location>
</feature>
<dbReference type="InterPro" id="IPR001848">
    <property type="entry name" value="Ribosomal_uS10"/>
</dbReference>
<reference evidence="8" key="1">
    <citation type="submission" date="2016-04" db="EMBL/GenBank/DDBJ databases">
        <title>Comparative genomics of biotechnologically important yeasts.</title>
        <authorList>
            <consortium name="DOE Joint Genome Institute"/>
            <person name="Riley R."/>
            <person name="Haridas S."/>
            <person name="Wolfe K.H."/>
            <person name="Lopes M.R."/>
            <person name="Hittinger C.T."/>
            <person name="Goker M."/>
            <person name="Salamov A."/>
            <person name="Wisecaver J."/>
            <person name="Long T.M."/>
            <person name="Aerts A.L."/>
            <person name="Barry K."/>
            <person name="Choi C."/>
            <person name="Clum A."/>
            <person name="Coughlan A.Y."/>
            <person name="Deshpande S."/>
            <person name="Douglass A.P."/>
            <person name="Hanson S.J."/>
            <person name="Klenk H.-P."/>
            <person name="Labutti K."/>
            <person name="Lapidus A."/>
            <person name="Lindquist E."/>
            <person name="Lipzen A."/>
            <person name="Meier-Kolthoff J.P."/>
            <person name="Ohm R.A."/>
            <person name="Otillar R.P."/>
            <person name="Pangilinan J."/>
            <person name="Peng Y."/>
            <person name="Rokas A."/>
            <person name="Rosa C.A."/>
            <person name="Scheuner C."/>
            <person name="Sibirny A.A."/>
            <person name="Slot J.C."/>
            <person name="Stielow J.B."/>
            <person name="Sun H."/>
            <person name="Kurtzman C.P."/>
            <person name="Blackwell M."/>
            <person name="Grigoriev I.V."/>
            <person name="Jeffries T.W."/>
        </authorList>
    </citation>
    <scope>NUCLEOTIDE SEQUENCE [LARGE SCALE GENOMIC DNA]</scope>
    <source>
        <strain evidence="8">NRRL YB-2248</strain>
    </source>
</reference>
<dbReference type="PRINTS" id="PR00971">
    <property type="entry name" value="RIBOSOMALS10"/>
</dbReference>
<organism evidence="7 8">
    <name type="scientific">[Candida] arabinofermentans NRRL YB-2248</name>
    <dbReference type="NCBI Taxonomy" id="983967"/>
    <lineage>
        <taxon>Eukaryota</taxon>
        <taxon>Fungi</taxon>
        <taxon>Dikarya</taxon>
        <taxon>Ascomycota</taxon>
        <taxon>Saccharomycotina</taxon>
        <taxon>Pichiomycetes</taxon>
        <taxon>Pichiales</taxon>
        <taxon>Pichiaceae</taxon>
        <taxon>Ogataea</taxon>
        <taxon>Ogataea/Candida clade</taxon>
    </lineage>
</organism>
<dbReference type="PANTHER" id="PTHR11700">
    <property type="entry name" value="30S RIBOSOMAL PROTEIN S10 FAMILY MEMBER"/>
    <property type="match status" value="1"/>
</dbReference>
<gene>
    <name evidence="7" type="ORF">CANARDRAFT_10442</name>
</gene>
<dbReference type="HAMAP" id="MF_00508">
    <property type="entry name" value="Ribosomal_uS10"/>
    <property type="match status" value="1"/>
</dbReference>
<accession>A0A1E4ST38</accession>
<dbReference type="Gene3D" id="3.30.70.600">
    <property type="entry name" value="Ribosomal protein S10 domain"/>
    <property type="match status" value="1"/>
</dbReference>
<evidence type="ECO:0000256" key="4">
    <source>
        <dbReference type="ARBA" id="ARBA00035261"/>
    </source>
</evidence>
<proteinExistence type="inferred from homology"/>
<dbReference type="EMBL" id="KV453880">
    <property type="protein sequence ID" value="ODV82582.1"/>
    <property type="molecule type" value="Genomic_DNA"/>
</dbReference>
<dbReference type="InterPro" id="IPR027486">
    <property type="entry name" value="Ribosomal_uS10_dom"/>
</dbReference>
<dbReference type="SUPFAM" id="SSF54999">
    <property type="entry name" value="Ribosomal protein S10"/>
    <property type="match status" value="1"/>
</dbReference>
<protein>
    <recommendedName>
        <fullName evidence="4">Small ribosomal subunit protein uS10m</fullName>
    </recommendedName>
    <alternativeName>
        <fullName evidence="5">37S ribosomal protein S10, mitochondrial</fullName>
    </alternativeName>
</protein>
<dbReference type="GO" id="GO:0003735">
    <property type="term" value="F:structural constituent of ribosome"/>
    <property type="evidence" value="ECO:0007669"/>
    <property type="project" value="InterPro"/>
</dbReference>
<keyword evidence="2" id="KW-0689">Ribosomal protein</keyword>
<evidence type="ECO:0000256" key="5">
    <source>
        <dbReference type="ARBA" id="ARBA00042916"/>
    </source>
</evidence>
<dbReference type="GO" id="GO:0006412">
    <property type="term" value="P:translation"/>
    <property type="evidence" value="ECO:0007669"/>
    <property type="project" value="InterPro"/>
</dbReference>
<sequence length="288" mass="32963">MLKQFAHSRSTGLLTLACKRGFSNSITRLNFNPLENKDLNDEIEKLASLRLSHTSIPQLDSEKETKYNLINTFYDYEPKTLTDEAILPGTGRPLPINTELNYYAPLKHEVKYGHLKAELNFKCFDHQNLEFFTDFTLRVAYYLGLPATGPTPLPNRTERWTVNRAPFVHAKSKENFERTTHSRLIRLWDCNPEVVDILLSFIKKNSVWGVGVKCHMYVQEPLNISESMKSIDKGVSALTELTSTVESLSKERQSEVAQRVLELLDDPMFTRHMTADQIKDVKANALKG</sequence>
<keyword evidence="3" id="KW-0687">Ribonucleoprotein</keyword>
<dbReference type="SMART" id="SM01403">
    <property type="entry name" value="Ribosomal_S10"/>
    <property type="match status" value="1"/>
</dbReference>
<comment type="similarity">
    <text evidence="1">Belongs to the universal ribosomal protein uS10 family.</text>
</comment>
<evidence type="ECO:0000256" key="3">
    <source>
        <dbReference type="ARBA" id="ARBA00023274"/>
    </source>
</evidence>
<dbReference type="Proteomes" id="UP000094801">
    <property type="component" value="Unassembled WGS sequence"/>
</dbReference>
<dbReference type="FunFam" id="3.30.70.600:FF:000003">
    <property type="entry name" value="30S ribosomal protein S10"/>
    <property type="match status" value="1"/>
</dbReference>
<dbReference type="Pfam" id="PF00338">
    <property type="entry name" value="Ribosomal_S10"/>
    <property type="match status" value="1"/>
</dbReference>
<evidence type="ECO:0000259" key="6">
    <source>
        <dbReference type="SMART" id="SM01403"/>
    </source>
</evidence>
<dbReference type="InterPro" id="IPR036838">
    <property type="entry name" value="Ribosomal_uS10_dom_sf"/>
</dbReference>
<keyword evidence="8" id="KW-1185">Reference proteome</keyword>
<evidence type="ECO:0000313" key="8">
    <source>
        <dbReference type="Proteomes" id="UP000094801"/>
    </source>
</evidence>
<dbReference type="AlphaFoldDB" id="A0A1E4ST38"/>
<evidence type="ECO:0000313" key="7">
    <source>
        <dbReference type="EMBL" id="ODV82582.1"/>
    </source>
</evidence>
<evidence type="ECO:0000256" key="2">
    <source>
        <dbReference type="ARBA" id="ARBA00022980"/>
    </source>
</evidence>
<evidence type="ECO:0000256" key="1">
    <source>
        <dbReference type="ARBA" id="ARBA00007102"/>
    </source>
</evidence>
<dbReference type="GO" id="GO:1990904">
    <property type="term" value="C:ribonucleoprotein complex"/>
    <property type="evidence" value="ECO:0007669"/>
    <property type="project" value="UniProtKB-KW"/>
</dbReference>
<name>A0A1E4ST38_9ASCO</name>
<dbReference type="NCBIfam" id="TIGR01049">
    <property type="entry name" value="rpsJ_bact"/>
    <property type="match status" value="1"/>
</dbReference>
<dbReference type="STRING" id="983967.A0A1E4ST38"/>
<dbReference type="GO" id="GO:0005840">
    <property type="term" value="C:ribosome"/>
    <property type="evidence" value="ECO:0007669"/>
    <property type="project" value="UniProtKB-KW"/>
</dbReference>